<comment type="function">
    <text evidence="7">Low-potential electron donor to a number of redox enzymes.</text>
</comment>
<dbReference type="EMBL" id="AP018161">
    <property type="protein sequence ID" value="BBA85018.1"/>
    <property type="molecule type" value="Genomic_DNA"/>
</dbReference>
<evidence type="ECO:0000313" key="9">
    <source>
        <dbReference type="EMBL" id="BBA85018.1"/>
    </source>
</evidence>
<dbReference type="InterPro" id="IPR029039">
    <property type="entry name" value="Flavoprotein-like_sf"/>
</dbReference>
<name>A0A2Z5T3P9_9GAMM</name>
<dbReference type="PROSITE" id="PS50902">
    <property type="entry name" value="FLAVODOXIN_LIKE"/>
    <property type="match status" value="1"/>
</dbReference>
<comment type="cofactor">
    <cofactor evidence="1 7">
        <name>FMN</name>
        <dbReference type="ChEBI" id="CHEBI:58210"/>
    </cofactor>
</comment>
<feature type="domain" description="Flavodoxin-like" evidence="8">
    <location>
        <begin position="3"/>
        <end position="163"/>
    </location>
</feature>
<evidence type="ECO:0000256" key="4">
    <source>
        <dbReference type="ARBA" id="ARBA00022630"/>
    </source>
</evidence>
<dbReference type="PANTHER" id="PTHR42809">
    <property type="entry name" value="FLAVODOXIN 2"/>
    <property type="match status" value="1"/>
</dbReference>
<evidence type="ECO:0000259" key="8">
    <source>
        <dbReference type="PROSITE" id="PS50902"/>
    </source>
</evidence>
<evidence type="ECO:0000256" key="6">
    <source>
        <dbReference type="ARBA" id="ARBA00022982"/>
    </source>
</evidence>
<dbReference type="SUPFAM" id="SSF52218">
    <property type="entry name" value="Flavoproteins"/>
    <property type="match status" value="1"/>
</dbReference>
<evidence type="ECO:0000313" key="10">
    <source>
        <dbReference type="Proteomes" id="UP000289537"/>
    </source>
</evidence>
<proteinExistence type="inferred from homology"/>
<reference evidence="9 10" key="1">
    <citation type="journal article" date="2017" name="Proc. Natl. Acad. Sci. U.S.A.">
        <title>Small genome symbiont underlies cuticle hardness in beetles.</title>
        <authorList>
            <person name="Anbutsu H."/>
            <person name="Moriyama M."/>
            <person name="Nikoh N."/>
            <person name="Hosokawa T."/>
            <person name="Futahashi R."/>
            <person name="Tanahashi M."/>
            <person name="Meng X.Y."/>
            <person name="Kuriwada T."/>
            <person name="Mori N."/>
            <person name="Oshima K."/>
            <person name="Hattori M."/>
            <person name="Fujie M."/>
            <person name="Satoh N."/>
            <person name="Maeda T."/>
            <person name="Shigenobu S."/>
            <person name="Koga R."/>
            <person name="Fukatsu T."/>
        </authorList>
    </citation>
    <scope>NUCLEOTIDE SEQUENCE [LARGE SCALE GENOMIC DNA]</scope>
    <source>
        <strain evidence="9">NARRFE1</strain>
    </source>
</reference>
<keyword evidence="3 7" id="KW-0813">Transport</keyword>
<gene>
    <name evidence="9" type="primary">fldA</name>
    <name evidence="9" type="ORF">NARRFE1_00670</name>
</gene>
<dbReference type="Proteomes" id="UP000289537">
    <property type="component" value="Chromosome"/>
</dbReference>
<dbReference type="InterPro" id="IPR008254">
    <property type="entry name" value="Flavodoxin/NO_synth"/>
</dbReference>
<sequence length="170" mass="20295">MKIGIFYGTNTGNTEKISKIIAKKLNINNIFDISKNKINLINNYDIIFIGSSTWFYGELQYDWECRINELKKINFYNKYICLFGCGDQVNYSDNFCDGLYYIYKSIYKNDIRLLGLFDKINYNFNKSKSFIKKKNKFLGLVIDEDNQKNETEERINKWLIEIDKKIKIFK</sequence>
<dbReference type="Gene3D" id="3.40.50.360">
    <property type="match status" value="1"/>
</dbReference>
<dbReference type="PANTHER" id="PTHR42809:SF1">
    <property type="entry name" value="FLAVODOXIN 1"/>
    <property type="match status" value="1"/>
</dbReference>
<dbReference type="OrthoDB" id="359268at2"/>
<accession>A0A2Z5T3P9</accession>
<evidence type="ECO:0000256" key="5">
    <source>
        <dbReference type="ARBA" id="ARBA00022643"/>
    </source>
</evidence>
<organism evidence="9 10">
    <name type="scientific">endosymbiont of Rhynchophorus ferrugineus</name>
    <dbReference type="NCBI Taxonomy" id="1972133"/>
    <lineage>
        <taxon>Bacteria</taxon>
        <taxon>Pseudomonadati</taxon>
        <taxon>Pseudomonadota</taxon>
        <taxon>Gammaproteobacteria</taxon>
        <taxon>Candidatus Nardonella</taxon>
    </lineage>
</organism>
<keyword evidence="6 7" id="KW-0249">Electron transport</keyword>
<dbReference type="InterPro" id="IPR050619">
    <property type="entry name" value="Flavodoxin"/>
</dbReference>
<dbReference type="NCBIfam" id="TIGR01752">
    <property type="entry name" value="flav_long"/>
    <property type="match status" value="1"/>
</dbReference>
<keyword evidence="10" id="KW-1185">Reference proteome</keyword>
<dbReference type="Pfam" id="PF00258">
    <property type="entry name" value="Flavodoxin_1"/>
    <property type="match status" value="1"/>
</dbReference>
<evidence type="ECO:0000256" key="7">
    <source>
        <dbReference type="PIRNR" id="PIRNR038996"/>
    </source>
</evidence>
<protein>
    <recommendedName>
        <fullName evidence="7">Flavodoxin</fullName>
    </recommendedName>
</protein>
<dbReference type="GO" id="GO:0010181">
    <property type="term" value="F:FMN binding"/>
    <property type="evidence" value="ECO:0007669"/>
    <property type="project" value="UniProtKB-UniRule"/>
</dbReference>
<dbReference type="AlphaFoldDB" id="A0A2Z5T3P9"/>
<keyword evidence="5 7" id="KW-0288">FMN</keyword>
<evidence type="ECO:0000256" key="3">
    <source>
        <dbReference type="ARBA" id="ARBA00022448"/>
    </source>
</evidence>
<dbReference type="PIRSF" id="PIRSF038996">
    <property type="entry name" value="FldA"/>
    <property type="match status" value="1"/>
</dbReference>
<evidence type="ECO:0000256" key="1">
    <source>
        <dbReference type="ARBA" id="ARBA00001917"/>
    </source>
</evidence>
<dbReference type="RefSeq" id="WP_148708369.1">
    <property type="nucleotide sequence ID" value="NZ_AP018161.1"/>
</dbReference>
<keyword evidence="4 7" id="KW-0285">Flavoprotein</keyword>
<dbReference type="GO" id="GO:0009055">
    <property type="term" value="F:electron transfer activity"/>
    <property type="evidence" value="ECO:0007669"/>
    <property type="project" value="UniProtKB-UniRule"/>
</dbReference>
<dbReference type="InterPro" id="IPR010086">
    <property type="entry name" value="Flavodoxin_lc"/>
</dbReference>
<evidence type="ECO:0000256" key="2">
    <source>
        <dbReference type="ARBA" id="ARBA00005267"/>
    </source>
</evidence>
<dbReference type="KEGG" id="eor:NARRFE1_00670"/>
<comment type="similarity">
    <text evidence="2 7">Belongs to the flavodoxin family.</text>
</comment>